<dbReference type="EC" id="3.6.4.-" evidence="7 8"/>
<name>A0A3A4A483_9ACTN</name>
<comment type="caution">
    <text evidence="12">The sequence shown here is derived from an EMBL/GenBank/DDBJ whole genome shotgun (WGS) entry which is preliminary data.</text>
</comment>
<evidence type="ECO:0000256" key="3">
    <source>
        <dbReference type="ARBA" id="ARBA00022806"/>
    </source>
</evidence>
<dbReference type="GO" id="GO:0008186">
    <property type="term" value="F:ATP-dependent activity, acting on RNA"/>
    <property type="evidence" value="ECO:0007669"/>
    <property type="project" value="UniProtKB-UniRule"/>
</dbReference>
<dbReference type="InterPro" id="IPR004665">
    <property type="entry name" value="Term_rho"/>
</dbReference>
<dbReference type="GO" id="GO:0006353">
    <property type="term" value="P:DNA-templated transcription termination"/>
    <property type="evidence" value="ECO:0007669"/>
    <property type="project" value="UniProtKB-UniRule"/>
</dbReference>
<dbReference type="GO" id="GO:0005524">
    <property type="term" value="F:ATP binding"/>
    <property type="evidence" value="ECO:0007669"/>
    <property type="project" value="UniProtKB-UniRule"/>
</dbReference>
<evidence type="ECO:0000313" key="13">
    <source>
        <dbReference type="Proteomes" id="UP000265768"/>
    </source>
</evidence>
<dbReference type="InterPro" id="IPR027417">
    <property type="entry name" value="P-loop_NTPase"/>
</dbReference>
<dbReference type="PANTHER" id="PTHR46425">
    <property type="entry name" value="TRANSCRIPTION TERMINATION FACTOR RHO"/>
    <property type="match status" value="1"/>
</dbReference>
<dbReference type="PROSITE" id="PS51856">
    <property type="entry name" value="RHO_RNA_BD"/>
    <property type="match status" value="1"/>
</dbReference>
<dbReference type="NCBIfam" id="TIGR00767">
    <property type="entry name" value="rho"/>
    <property type="match status" value="1"/>
</dbReference>
<evidence type="ECO:0000256" key="7">
    <source>
        <dbReference type="HAMAP-Rule" id="MF_01884"/>
    </source>
</evidence>
<comment type="similarity">
    <text evidence="7 9">Belongs to the Rho family.</text>
</comment>
<dbReference type="SMART" id="SM00382">
    <property type="entry name" value="AAA"/>
    <property type="match status" value="1"/>
</dbReference>
<dbReference type="NCBIfam" id="NF006886">
    <property type="entry name" value="PRK09376.1"/>
    <property type="match status" value="1"/>
</dbReference>
<dbReference type="Gene3D" id="3.40.50.300">
    <property type="entry name" value="P-loop containing nucleotide triphosphate hydrolases"/>
    <property type="match status" value="1"/>
</dbReference>
<dbReference type="SUPFAM" id="SSF52540">
    <property type="entry name" value="P-loop containing nucleoside triphosphate hydrolases"/>
    <property type="match status" value="1"/>
</dbReference>
<keyword evidence="3 7" id="KW-0347">Helicase</keyword>
<dbReference type="AlphaFoldDB" id="A0A3A4A483"/>
<dbReference type="HAMAP" id="MF_01884">
    <property type="entry name" value="Rho"/>
    <property type="match status" value="1"/>
</dbReference>
<reference evidence="12 13" key="1">
    <citation type="submission" date="2018-09" db="EMBL/GenBank/DDBJ databases">
        <title>YIM 75507 draft genome.</title>
        <authorList>
            <person name="Tang S."/>
            <person name="Feng Y."/>
        </authorList>
    </citation>
    <scope>NUCLEOTIDE SEQUENCE [LARGE SCALE GENOMIC DNA]</scope>
    <source>
        <strain evidence="12 13">YIM 75507</strain>
    </source>
</reference>
<dbReference type="InterPro" id="IPR011113">
    <property type="entry name" value="Rho_RNA-bd"/>
</dbReference>
<comment type="function">
    <text evidence="7">Facilitates transcription termination by a mechanism that involves Rho binding to the nascent RNA, activation of Rho's RNA-dependent ATPase activity, and release of the mRNA from the DNA template.</text>
</comment>
<feature type="domain" description="Rho RNA-BD" evidence="11">
    <location>
        <begin position="65"/>
        <end position="134"/>
    </location>
</feature>
<keyword evidence="1 7" id="KW-0806">Transcription termination</keyword>
<evidence type="ECO:0000256" key="8">
    <source>
        <dbReference type="NCBIfam" id="TIGR00767"/>
    </source>
</evidence>
<evidence type="ECO:0000256" key="2">
    <source>
        <dbReference type="ARBA" id="ARBA00022801"/>
    </source>
</evidence>
<feature type="binding site" evidence="7">
    <location>
        <begin position="189"/>
        <end position="194"/>
    </location>
    <ligand>
        <name>ATP</name>
        <dbReference type="ChEBI" id="CHEBI:30616"/>
    </ligand>
</feature>
<proteinExistence type="inferred from homology"/>
<feature type="compositionally biased region" description="Low complexity" evidence="10">
    <location>
        <begin position="1"/>
        <end position="47"/>
    </location>
</feature>
<dbReference type="GO" id="GO:0003723">
    <property type="term" value="F:RNA binding"/>
    <property type="evidence" value="ECO:0007669"/>
    <property type="project" value="UniProtKB-UniRule"/>
</dbReference>
<evidence type="ECO:0000256" key="1">
    <source>
        <dbReference type="ARBA" id="ARBA00022472"/>
    </source>
</evidence>
<feature type="region of interest" description="Disordered" evidence="10">
    <location>
        <begin position="1"/>
        <end position="71"/>
    </location>
</feature>
<dbReference type="Pfam" id="PF07497">
    <property type="entry name" value="Rho_RNA_bind"/>
    <property type="match status" value="1"/>
</dbReference>
<dbReference type="SUPFAM" id="SSF50249">
    <property type="entry name" value="Nucleic acid-binding proteins"/>
    <property type="match status" value="1"/>
</dbReference>
<dbReference type="OrthoDB" id="9805197at2"/>
<dbReference type="GO" id="GO:0016787">
    <property type="term" value="F:hydrolase activity"/>
    <property type="evidence" value="ECO:0007669"/>
    <property type="project" value="UniProtKB-KW"/>
</dbReference>
<sequence>MTITESTSTISGSTGSSTSSGSTRPARTRASARAASTGGSARTTARTNRAHAVPRQRENADEAPATPVTGLLDVRGGSAFLRVSGYKPGSDDVLVGQRDIDRYGLRRGDVVAGAARAERGKNRLARVDTVNGLAPEDARARPEFARLTALYPNRPLRLETGPGDLAGRIIDLVAPIGKGQRGLIVAPPKAGKTMVLQAIAAAVAANHPDAHLMVLLVDERPEEVTEISRAVRGEVIHSTFDHRPEEHTAVAELAIERAKRLVEQGHDVVVLLDSLTRLARAYNNSTKGNGRIMSGGLDSTALHPPKALLGAARNTEEAGSLTILATALVETGSRMDEVIFEELKGTGNMELLLNRALADKRVFPAVDVTASGTRREELLLTQEELSIVWGLRRALSPLDPQQAMERLLAGMKETGSNAEFLLKARAGL</sequence>
<feature type="binding site" evidence="7">
    <location>
        <position position="220"/>
    </location>
    <ligand>
        <name>ATP</name>
        <dbReference type="ChEBI" id="CHEBI:30616"/>
    </ligand>
</feature>
<keyword evidence="6 7" id="KW-0804">Transcription</keyword>
<dbReference type="InterPro" id="IPR003593">
    <property type="entry name" value="AAA+_ATPase"/>
</dbReference>
<dbReference type="InterPro" id="IPR012340">
    <property type="entry name" value="NA-bd_OB-fold"/>
</dbReference>
<keyword evidence="7" id="KW-0067">ATP-binding</keyword>
<dbReference type="GO" id="GO:0004386">
    <property type="term" value="F:helicase activity"/>
    <property type="evidence" value="ECO:0007669"/>
    <property type="project" value="UniProtKB-UniRule"/>
</dbReference>
<evidence type="ECO:0000256" key="9">
    <source>
        <dbReference type="PROSITE-ProRule" id="PRU01203"/>
    </source>
</evidence>
<dbReference type="Gene3D" id="2.40.50.140">
    <property type="entry name" value="Nucleic acid-binding proteins"/>
    <property type="match status" value="1"/>
</dbReference>
<accession>A0A3A4A483</accession>
<evidence type="ECO:0000256" key="6">
    <source>
        <dbReference type="ARBA" id="ARBA00023163"/>
    </source>
</evidence>
<dbReference type="EMBL" id="QZEY01000024">
    <property type="protein sequence ID" value="RJL21726.1"/>
    <property type="molecule type" value="Genomic_DNA"/>
</dbReference>
<keyword evidence="5 7" id="KW-0805">Transcription regulation</keyword>
<dbReference type="Proteomes" id="UP000265768">
    <property type="component" value="Unassembled WGS sequence"/>
</dbReference>
<evidence type="ECO:0000259" key="11">
    <source>
        <dbReference type="PROSITE" id="PS51856"/>
    </source>
</evidence>
<evidence type="ECO:0000256" key="10">
    <source>
        <dbReference type="SAM" id="MobiDB-lite"/>
    </source>
</evidence>
<feature type="binding site" evidence="7">
    <location>
        <begin position="177"/>
        <end position="182"/>
    </location>
    <ligand>
        <name>ATP</name>
        <dbReference type="ChEBI" id="CHEBI:30616"/>
    </ligand>
</feature>
<keyword evidence="7" id="KW-0547">Nucleotide-binding</keyword>
<dbReference type="PANTHER" id="PTHR46425:SF1">
    <property type="entry name" value="TRANSCRIPTION TERMINATION FACTOR RHO"/>
    <property type="match status" value="1"/>
</dbReference>
<evidence type="ECO:0000256" key="4">
    <source>
        <dbReference type="ARBA" id="ARBA00022884"/>
    </source>
</evidence>
<organism evidence="12 13">
    <name type="scientific">Bailinhaonella thermotolerans</name>
    <dbReference type="NCBI Taxonomy" id="1070861"/>
    <lineage>
        <taxon>Bacteria</taxon>
        <taxon>Bacillati</taxon>
        <taxon>Actinomycetota</taxon>
        <taxon>Actinomycetes</taxon>
        <taxon>Streptosporangiales</taxon>
        <taxon>Streptosporangiaceae</taxon>
        <taxon>Bailinhaonella</taxon>
    </lineage>
</organism>
<gene>
    <name evidence="7" type="primary">rho</name>
    <name evidence="12" type="ORF">D5H75_36945</name>
</gene>
<keyword evidence="4 7" id="KW-0694">RNA-binding</keyword>
<dbReference type="InterPro" id="IPR000194">
    <property type="entry name" value="ATPase_F1/V1/A1_a/bsu_nucl-bd"/>
</dbReference>
<comment type="caution">
    <text evidence="7">Lacks conserved residue(s) required for the propagation of feature annotation.</text>
</comment>
<protein>
    <recommendedName>
        <fullName evidence="7 8">Transcription termination factor Rho</fullName>
        <ecNumber evidence="7 8">3.6.4.-</ecNumber>
    </recommendedName>
    <alternativeName>
        <fullName evidence="7">ATP-dependent helicase Rho</fullName>
    </alternativeName>
</protein>
<keyword evidence="13" id="KW-1185">Reference proteome</keyword>
<dbReference type="Pfam" id="PF00006">
    <property type="entry name" value="ATP-synt_ab"/>
    <property type="match status" value="1"/>
</dbReference>
<keyword evidence="2 7" id="KW-0378">Hydrolase</keyword>
<comment type="subunit">
    <text evidence="7">Homohexamer. The homohexamer assembles into an open ring structure.</text>
</comment>
<evidence type="ECO:0000313" key="12">
    <source>
        <dbReference type="EMBL" id="RJL21726.1"/>
    </source>
</evidence>
<evidence type="ECO:0000256" key="5">
    <source>
        <dbReference type="ARBA" id="ARBA00023015"/>
    </source>
</evidence>